<dbReference type="EMBL" id="DS119798">
    <property type="protein sequence ID" value="EAX79637.1"/>
    <property type="molecule type" value="Genomic_DNA"/>
</dbReference>
<proteinExistence type="predicted"/>
<reference evidence="2" key="1">
    <citation type="submission" date="2006-10" db="EMBL/GenBank/DDBJ databases">
        <authorList>
            <person name="Amadeo P."/>
            <person name="Zhao Q."/>
            <person name="Wortman J."/>
            <person name="Fraser-Liggett C."/>
            <person name="Carlton J."/>
        </authorList>
    </citation>
    <scope>NUCLEOTIDE SEQUENCE</scope>
    <source>
        <strain evidence="2">G3</strain>
    </source>
</reference>
<dbReference type="EMBL" id="DS114554">
    <property type="protein sequence ID" value="EAX86874.1"/>
    <property type="molecule type" value="Genomic_DNA"/>
</dbReference>
<evidence type="ECO:0000313" key="2">
    <source>
        <dbReference type="EMBL" id="EAX86874.1"/>
    </source>
</evidence>
<gene>
    <name evidence="2" type="ORF">TVAG_020840</name>
    <name evidence="1" type="ORF">TVAG_386620</name>
</gene>
<organism evidence="2 3">
    <name type="scientific">Trichomonas vaginalis (strain ATCC PRA-98 / G3)</name>
    <dbReference type="NCBI Taxonomy" id="412133"/>
    <lineage>
        <taxon>Eukaryota</taxon>
        <taxon>Metamonada</taxon>
        <taxon>Parabasalia</taxon>
        <taxon>Trichomonadida</taxon>
        <taxon>Trichomonadidae</taxon>
        <taxon>Trichomonas</taxon>
    </lineage>
</organism>
<dbReference type="VEuPathDB" id="TrichDB:TVAGG3_1076130"/>
<keyword evidence="3" id="KW-1185">Reference proteome</keyword>
<dbReference type="OrthoDB" id="10265614at2759"/>
<name>A2G7J9_TRIV3</name>
<dbReference type="PANTHER" id="PTHR48144">
    <property type="entry name" value="DNA-DIRECTED DNA POLYMERASE"/>
    <property type="match status" value="1"/>
</dbReference>
<dbReference type="Proteomes" id="UP000001542">
    <property type="component" value="Unassembled WGS sequence"/>
</dbReference>
<evidence type="ECO:0000313" key="1">
    <source>
        <dbReference type="EMBL" id="EAX79637.1"/>
    </source>
</evidence>
<dbReference type="AlphaFoldDB" id="A2G7J9"/>
<accession>A2G7J9</accession>
<dbReference type="PANTHER" id="PTHR48144:SF2">
    <property type="entry name" value="DNA-DIRECTED DNA POLYMERASE"/>
    <property type="match status" value="1"/>
</dbReference>
<dbReference type="VEuPathDB" id="TrichDB:TVAGG3_1088870"/>
<evidence type="ECO:0000313" key="3">
    <source>
        <dbReference type="Proteomes" id="UP000001542"/>
    </source>
</evidence>
<sequence>MKGITQDVIALTANQMFPDAIQVHYDEKKGLFFPEKVGEKYSIVELYKSLYEGDEITFDLCIGSKPCFNKNKDFTISTKSSFERKLKF</sequence>
<reference evidence="2" key="2">
    <citation type="journal article" date="2007" name="Science">
        <title>Draft genome sequence of the sexually transmitted pathogen Trichomonas vaginalis.</title>
        <authorList>
            <person name="Carlton J.M."/>
            <person name="Hirt R.P."/>
            <person name="Silva J.C."/>
            <person name="Delcher A.L."/>
            <person name="Schatz M."/>
            <person name="Zhao Q."/>
            <person name="Wortman J.R."/>
            <person name="Bidwell S.L."/>
            <person name="Alsmark U.C.M."/>
            <person name="Besteiro S."/>
            <person name="Sicheritz-Ponten T."/>
            <person name="Noel C.J."/>
            <person name="Dacks J.B."/>
            <person name="Foster P.G."/>
            <person name="Simillion C."/>
            <person name="Van de Peer Y."/>
            <person name="Miranda-Saavedra D."/>
            <person name="Barton G.J."/>
            <person name="Westrop G.D."/>
            <person name="Mueller S."/>
            <person name="Dessi D."/>
            <person name="Fiori P.L."/>
            <person name="Ren Q."/>
            <person name="Paulsen I."/>
            <person name="Zhang H."/>
            <person name="Bastida-Corcuera F.D."/>
            <person name="Simoes-Barbosa A."/>
            <person name="Brown M.T."/>
            <person name="Hayes R.D."/>
            <person name="Mukherjee M."/>
            <person name="Okumura C.Y."/>
            <person name="Schneider R."/>
            <person name="Smith A.J."/>
            <person name="Vanacova S."/>
            <person name="Villalvazo M."/>
            <person name="Haas B.J."/>
            <person name="Pertea M."/>
            <person name="Feldblyum T.V."/>
            <person name="Utterback T.R."/>
            <person name="Shu C.L."/>
            <person name="Osoegawa K."/>
            <person name="de Jong P.J."/>
            <person name="Hrdy I."/>
            <person name="Horvathova L."/>
            <person name="Zubacova Z."/>
            <person name="Dolezal P."/>
            <person name="Malik S.B."/>
            <person name="Logsdon J.M. Jr."/>
            <person name="Henze K."/>
            <person name="Gupta A."/>
            <person name="Wang C.C."/>
            <person name="Dunne R.L."/>
            <person name="Upcroft J.A."/>
            <person name="Upcroft P."/>
            <person name="White O."/>
            <person name="Salzberg S.L."/>
            <person name="Tang P."/>
            <person name="Chiu C.-H."/>
            <person name="Lee Y.-S."/>
            <person name="Embley T.M."/>
            <person name="Coombs G.H."/>
            <person name="Mottram J.C."/>
            <person name="Tachezy J."/>
            <person name="Fraser-Liggett C.M."/>
            <person name="Johnson P.J."/>
        </authorList>
    </citation>
    <scope>NUCLEOTIDE SEQUENCE [LARGE SCALE GENOMIC DNA]</scope>
    <source>
        <strain evidence="2">G3</strain>
    </source>
</reference>
<protein>
    <submittedName>
        <fullName evidence="2">Uncharacterized protein</fullName>
    </submittedName>
</protein>